<reference evidence="1 2" key="1">
    <citation type="submission" date="2016-04" db="EMBL/GenBank/DDBJ databases">
        <title>Deep-sea bacteria in the southern Pacific.</title>
        <authorList>
            <person name="Tang K."/>
        </authorList>
    </citation>
    <scope>NUCLEOTIDE SEQUENCE [LARGE SCALE GENOMIC DNA]</scope>
    <source>
        <strain evidence="1 2">JLT2014</strain>
        <plasmid evidence="2">ppaby5</plasmid>
    </source>
</reference>
<proteinExistence type="predicted"/>
<gene>
    <name evidence="1" type="ORF">Ga0080574_TMP81</name>
</gene>
<keyword evidence="1" id="KW-0614">Plasmid</keyword>
<accession>A0A1P8UM14</accession>
<dbReference type="EMBL" id="CP015089">
    <property type="protein sequence ID" value="APZ50415.1"/>
    <property type="molecule type" value="Genomic_DNA"/>
</dbReference>
<sequence>MVGHRASLLVRGSGIWRITARKRGRAPATGLYRRESSGA</sequence>
<organism evidence="1 2">
    <name type="scientific">Salipiger abyssi</name>
    <dbReference type="NCBI Taxonomy" id="1250539"/>
    <lineage>
        <taxon>Bacteria</taxon>
        <taxon>Pseudomonadati</taxon>
        <taxon>Pseudomonadota</taxon>
        <taxon>Alphaproteobacteria</taxon>
        <taxon>Rhodobacterales</taxon>
        <taxon>Roseobacteraceae</taxon>
        <taxon>Salipiger</taxon>
    </lineage>
</organism>
<evidence type="ECO:0000313" key="2">
    <source>
        <dbReference type="Proteomes" id="UP000187059"/>
    </source>
</evidence>
<protein>
    <submittedName>
        <fullName evidence="1">Uncharacterized protein</fullName>
    </submittedName>
</protein>
<dbReference type="Proteomes" id="UP000187059">
    <property type="component" value="Plasmid pPABY5"/>
</dbReference>
<dbReference type="KEGG" id="paby:Ga0080574_TMP81"/>
<keyword evidence="2" id="KW-1185">Reference proteome</keyword>
<dbReference type="AlphaFoldDB" id="A0A1P8UM14"/>
<evidence type="ECO:0000313" key="1">
    <source>
        <dbReference type="EMBL" id="APZ50415.1"/>
    </source>
</evidence>
<name>A0A1P8UM14_9RHOB</name>
<geneLocation type="plasmid" evidence="2">
    <name>ppaby5</name>
</geneLocation>